<name>A0A841L827_9SPHN</name>
<reference evidence="2 3" key="1">
    <citation type="submission" date="2020-08" db="EMBL/GenBank/DDBJ databases">
        <title>Genomic Encyclopedia of Type Strains, Phase IV (KMG-IV): sequencing the most valuable type-strain genomes for metagenomic binning, comparative biology and taxonomic classification.</title>
        <authorList>
            <person name="Goeker M."/>
        </authorList>
    </citation>
    <scope>NUCLEOTIDE SEQUENCE [LARGE SCALE GENOMIC DNA]</scope>
    <source>
        <strain evidence="2 3">DSM 102189</strain>
    </source>
</reference>
<proteinExistence type="predicted"/>
<organism evidence="2 3">
    <name type="scientific">Polymorphobacter multimanifer</name>
    <dbReference type="NCBI Taxonomy" id="1070431"/>
    <lineage>
        <taxon>Bacteria</taxon>
        <taxon>Pseudomonadati</taxon>
        <taxon>Pseudomonadota</taxon>
        <taxon>Alphaproteobacteria</taxon>
        <taxon>Sphingomonadales</taxon>
        <taxon>Sphingosinicellaceae</taxon>
        <taxon>Polymorphobacter</taxon>
    </lineage>
</organism>
<dbReference type="Proteomes" id="UP000538147">
    <property type="component" value="Unassembled WGS sequence"/>
</dbReference>
<evidence type="ECO:0000313" key="2">
    <source>
        <dbReference type="EMBL" id="MBB6228356.1"/>
    </source>
</evidence>
<evidence type="ECO:0000256" key="1">
    <source>
        <dbReference type="SAM" id="MobiDB-lite"/>
    </source>
</evidence>
<dbReference type="RefSeq" id="WP_184200542.1">
    <property type="nucleotide sequence ID" value="NZ_BMOX01000045.1"/>
</dbReference>
<evidence type="ECO:0008006" key="4">
    <source>
        <dbReference type="Google" id="ProtNLM"/>
    </source>
</evidence>
<gene>
    <name evidence="2" type="ORF">FHS79_002541</name>
</gene>
<protein>
    <recommendedName>
        <fullName evidence="4">HK97 gp10 family phage protein</fullName>
    </recommendedName>
</protein>
<feature type="region of interest" description="Disordered" evidence="1">
    <location>
        <begin position="97"/>
        <end position="119"/>
    </location>
</feature>
<accession>A0A841L827</accession>
<comment type="caution">
    <text evidence="2">The sequence shown here is derived from an EMBL/GenBank/DDBJ whole genome shotgun (WGS) entry which is preliminary data.</text>
</comment>
<dbReference type="EMBL" id="JACIIV010000018">
    <property type="protein sequence ID" value="MBB6228356.1"/>
    <property type="molecule type" value="Genomic_DNA"/>
</dbReference>
<evidence type="ECO:0000313" key="3">
    <source>
        <dbReference type="Proteomes" id="UP000538147"/>
    </source>
</evidence>
<sequence>MRKILKLLPDEARASLIGIYREEAPGIVAFMRGRVPKRTGFGASSINSRIREKTLSLQVGLLGAALNGRGKRGKRLGGKKARSAFYLTFLERGRGGGRTRTFTRATPSGGRSKPFTARKSPISRGRYDFIEGVAAKAVIARIRPKLAAVWDRALANLRGVS</sequence>
<dbReference type="AlphaFoldDB" id="A0A841L827"/>
<keyword evidence="3" id="KW-1185">Reference proteome</keyword>